<dbReference type="AlphaFoldDB" id="A0A821QCS3"/>
<evidence type="ECO:0000313" key="2">
    <source>
        <dbReference type="EMBL" id="CAF4822304.1"/>
    </source>
</evidence>
<proteinExistence type="predicted"/>
<comment type="caution">
    <text evidence="2">The sequence shown here is derived from an EMBL/GenBank/DDBJ whole genome shotgun (WGS) entry which is preliminary data.</text>
</comment>
<gene>
    <name evidence="2" type="ORF">PMACD_LOCUS4684</name>
</gene>
<feature type="compositionally biased region" description="Low complexity" evidence="1">
    <location>
        <begin position="59"/>
        <end position="78"/>
    </location>
</feature>
<name>A0A821QCS3_9NEOP</name>
<feature type="region of interest" description="Disordered" evidence="1">
    <location>
        <begin position="18"/>
        <end position="88"/>
    </location>
</feature>
<evidence type="ECO:0000256" key="1">
    <source>
        <dbReference type="SAM" id="MobiDB-lite"/>
    </source>
</evidence>
<dbReference type="Proteomes" id="UP000663880">
    <property type="component" value="Unassembled WGS sequence"/>
</dbReference>
<protein>
    <submittedName>
        <fullName evidence="2">Uncharacterized protein</fullName>
    </submittedName>
</protein>
<accession>A0A821QCS3</accession>
<reference evidence="2" key="1">
    <citation type="submission" date="2021-02" db="EMBL/GenBank/DDBJ databases">
        <authorList>
            <person name="Steward A R."/>
        </authorList>
    </citation>
    <scope>NUCLEOTIDE SEQUENCE</scope>
</reference>
<keyword evidence="3" id="KW-1185">Reference proteome</keyword>
<organism evidence="2 3">
    <name type="scientific">Pieris macdunnoughi</name>
    <dbReference type="NCBI Taxonomy" id="345717"/>
    <lineage>
        <taxon>Eukaryota</taxon>
        <taxon>Metazoa</taxon>
        <taxon>Ecdysozoa</taxon>
        <taxon>Arthropoda</taxon>
        <taxon>Hexapoda</taxon>
        <taxon>Insecta</taxon>
        <taxon>Pterygota</taxon>
        <taxon>Neoptera</taxon>
        <taxon>Endopterygota</taxon>
        <taxon>Lepidoptera</taxon>
        <taxon>Glossata</taxon>
        <taxon>Ditrysia</taxon>
        <taxon>Papilionoidea</taxon>
        <taxon>Pieridae</taxon>
        <taxon>Pierinae</taxon>
        <taxon>Pieris</taxon>
    </lineage>
</organism>
<dbReference type="EMBL" id="CAJOBZ010000008">
    <property type="protein sequence ID" value="CAF4822304.1"/>
    <property type="molecule type" value="Genomic_DNA"/>
</dbReference>
<sequence>MKYTQTNIISVEFGSATHRARGGSGLSRGALGAGATGSPGRSAGLRAHGRGIPPPTVGRSAMRAFAYPAAAPRSAGRSSRPRCETPLR</sequence>
<feature type="compositionally biased region" description="Gly residues" evidence="1">
    <location>
        <begin position="22"/>
        <end position="37"/>
    </location>
</feature>
<evidence type="ECO:0000313" key="3">
    <source>
        <dbReference type="Proteomes" id="UP000663880"/>
    </source>
</evidence>